<feature type="coiled-coil region" evidence="7">
    <location>
        <begin position="501"/>
        <end position="619"/>
    </location>
</feature>
<name>A0A9D1K9X6_9FIRM</name>
<dbReference type="PANTHER" id="PTHR43227">
    <property type="entry name" value="BLL4140 PROTEIN"/>
    <property type="match status" value="1"/>
</dbReference>
<evidence type="ECO:0000256" key="5">
    <source>
        <dbReference type="ARBA" id="ARBA00022989"/>
    </source>
</evidence>
<feature type="transmembrane region" description="Helical" evidence="8">
    <location>
        <begin position="898"/>
        <end position="921"/>
    </location>
</feature>
<dbReference type="InterPro" id="IPR035906">
    <property type="entry name" value="MetI-like_sf"/>
</dbReference>
<dbReference type="Proteomes" id="UP000886893">
    <property type="component" value="Unassembled WGS sequence"/>
</dbReference>
<sequence length="990" mass="116206">MMEFKDEELSVVAQSTLKFAKEEAEREFEKVRQKYIKKRKSNAVHLTTSVEDYENTLTELRLKHLKEDLNAYFDINPKLYAYVCAMNAKEELNFIHEHNKIHRHDVGRETIMKEIVTRRFDSVKVDNQLEKTKYEKEKYEKEEERDYQHRLDIEKVAKELLQQANKEDLLVESYATIYSNLVQEFEKICDENKAEMDSLFEKVNLLVKENFKKIAFTAEKTKITEIAKDRDQKARDLLAIHRQDIDNNVDYKVLKVQLREKLPVEEKLKKVEEQKEVYKKQIQDLETQINQLNEEIQTIEKAIDEKRKENQKEFVERVDFSELNNVTTEEAEVLHKINSCFVKESEEIFDALIEIINEYGKKNFVPFDIYKKEHIQNYDQQIQTINETLKTFIQPIDEKKKEKEIIASFATQLNEVKKGYQDALHALQLEEKEKLSAENENTSIKEEYSLKYQELKKQYAEKVDDLTKQKEKALLELTDYFYKEKAVLAKKQYLQDKKDIKQARLERKKTYKEKKKEAKQKLKRAESNFAKIEIRETLQVYKKEIKEGDKAKYKKAKKDFKNALKQIKKEKEIAILSLSEPKTVVLQKIYENDLHAAEKRNEIEEKEFYKDLNKQLKLNRYRKNMTKARRENILGYIFLSVWAIGFVILTLYPLIYTIFLSFSEIGYNMGYDPLFYENGKLFPNWIGFDNYSSLIFSNTSFLYEKLPTFFMSMAFFLPIVVFIAFVLAMLLNTKIVGRTFFRVIYFLPVIIISGPLLSMLNGNGGDQSTIILSIDGTFIATVLEAISEQAVEYADFIFQNFIIILWMTGVPIVLFISGLQKIDRSLYEAAEIDGANKWQALWTVTFPLIKSVILIACLFTIVQIATIDITWINPIKSSGDSANPGIVELMSSGSNYGLAAAMAWVQTLIVLIFVGIVFLLFREKEFVEKQKSYEEVERLKAKRVQRKAKLNAFFHVDAIKRGWARATAPIVKLHHTRQLKAKKRQEEKGE</sequence>
<reference evidence="10" key="1">
    <citation type="submission" date="2020-10" db="EMBL/GenBank/DDBJ databases">
        <authorList>
            <person name="Gilroy R."/>
        </authorList>
    </citation>
    <scope>NUCLEOTIDE SEQUENCE</scope>
    <source>
        <strain evidence="10">14508</strain>
    </source>
</reference>
<feature type="domain" description="ABC transmembrane type-1" evidence="9">
    <location>
        <begin position="706"/>
        <end position="917"/>
    </location>
</feature>
<dbReference type="InterPro" id="IPR000515">
    <property type="entry name" value="MetI-like"/>
</dbReference>
<evidence type="ECO:0000256" key="6">
    <source>
        <dbReference type="ARBA" id="ARBA00023136"/>
    </source>
</evidence>
<evidence type="ECO:0000256" key="1">
    <source>
        <dbReference type="ARBA" id="ARBA00004651"/>
    </source>
</evidence>
<keyword evidence="5 8" id="KW-1133">Transmembrane helix</keyword>
<feature type="coiled-coil region" evidence="7">
    <location>
        <begin position="268"/>
        <end position="312"/>
    </location>
</feature>
<dbReference type="PROSITE" id="PS50928">
    <property type="entry name" value="ABC_TM1"/>
    <property type="match status" value="1"/>
</dbReference>
<protein>
    <recommendedName>
        <fullName evidence="9">ABC transmembrane type-1 domain-containing protein</fullName>
    </recommendedName>
</protein>
<accession>A0A9D1K9X6</accession>
<dbReference type="PANTHER" id="PTHR43227:SF3">
    <property type="entry name" value="BINDING-PROTEIN-DEPENDENT TRANSPORT SYSTEMS INNER MEMBRANE COMPONENT"/>
    <property type="match status" value="1"/>
</dbReference>
<organism evidence="10 11">
    <name type="scientific">Candidatus Caccosoma faecigallinarum</name>
    <dbReference type="NCBI Taxonomy" id="2840720"/>
    <lineage>
        <taxon>Bacteria</taxon>
        <taxon>Bacillati</taxon>
        <taxon>Bacillota</taxon>
        <taxon>Bacillota incertae sedis</taxon>
        <taxon>Candidatus Caccosoma</taxon>
    </lineage>
</organism>
<keyword evidence="4 8" id="KW-0812">Transmembrane</keyword>
<evidence type="ECO:0000256" key="3">
    <source>
        <dbReference type="ARBA" id="ARBA00022475"/>
    </source>
</evidence>
<feature type="transmembrane region" description="Helical" evidence="8">
    <location>
        <begin position="797"/>
        <end position="819"/>
    </location>
</feature>
<dbReference type="SUPFAM" id="SSF161098">
    <property type="entry name" value="MetI-like"/>
    <property type="match status" value="1"/>
</dbReference>
<keyword evidence="7" id="KW-0175">Coiled coil</keyword>
<evidence type="ECO:0000256" key="8">
    <source>
        <dbReference type="SAM" id="Phobius"/>
    </source>
</evidence>
<dbReference type="GO" id="GO:0005886">
    <property type="term" value="C:plasma membrane"/>
    <property type="evidence" value="ECO:0007669"/>
    <property type="project" value="UniProtKB-SubCell"/>
</dbReference>
<comment type="subcellular location">
    <subcellularLocation>
        <location evidence="1">Cell membrane</location>
        <topology evidence="1">Multi-pass membrane protein</topology>
    </subcellularLocation>
</comment>
<dbReference type="InterPro" id="IPR050809">
    <property type="entry name" value="UgpAE/MalFG_permease"/>
</dbReference>
<feature type="transmembrane region" description="Helical" evidence="8">
    <location>
        <begin position="743"/>
        <end position="760"/>
    </location>
</feature>
<keyword evidence="3" id="KW-1003">Cell membrane</keyword>
<dbReference type="Gene3D" id="1.10.3720.10">
    <property type="entry name" value="MetI-like"/>
    <property type="match status" value="1"/>
</dbReference>
<proteinExistence type="predicted"/>
<evidence type="ECO:0000256" key="4">
    <source>
        <dbReference type="ARBA" id="ARBA00022692"/>
    </source>
</evidence>
<evidence type="ECO:0000256" key="7">
    <source>
        <dbReference type="SAM" id="Coils"/>
    </source>
</evidence>
<reference evidence="10" key="2">
    <citation type="journal article" date="2021" name="PeerJ">
        <title>Extensive microbial diversity within the chicken gut microbiome revealed by metagenomics and culture.</title>
        <authorList>
            <person name="Gilroy R."/>
            <person name="Ravi A."/>
            <person name="Getino M."/>
            <person name="Pursley I."/>
            <person name="Horton D.L."/>
            <person name="Alikhan N.F."/>
            <person name="Baker D."/>
            <person name="Gharbi K."/>
            <person name="Hall N."/>
            <person name="Watson M."/>
            <person name="Adriaenssens E.M."/>
            <person name="Foster-Nyarko E."/>
            <person name="Jarju S."/>
            <person name="Secka A."/>
            <person name="Antonio M."/>
            <person name="Oren A."/>
            <person name="Chaudhuri R.R."/>
            <person name="La Ragione R."/>
            <person name="Hildebrand F."/>
            <person name="Pallen M.J."/>
        </authorList>
    </citation>
    <scope>NUCLEOTIDE SEQUENCE</scope>
    <source>
        <strain evidence="10">14508</strain>
    </source>
</reference>
<gene>
    <name evidence="10" type="ORF">IAD04_04930</name>
</gene>
<feature type="coiled-coil region" evidence="7">
    <location>
        <begin position="410"/>
        <end position="476"/>
    </location>
</feature>
<dbReference type="CDD" id="cd06261">
    <property type="entry name" value="TM_PBP2"/>
    <property type="match status" value="1"/>
</dbReference>
<evidence type="ECO:0000256" key="2">
    <source>
        <dbReference type="ARBA" id="ARBA00022448"/>
    </source>
</evidence>
<dbReference type="GO" id="GO:0055085">
    <property type="term" value="P:transmembrane transport"/>
    <property type="evidence" value="ECO:0007669"/>
    <property type="project" value="InterPro"/>
</dbReference>
<keyword evidence="2" id="KW-0813">Transport</keyword>
<comment type="caution">
    <text evidence="10">The sequence shown here is derived from an EMBL/GenBank/DDBJ whole genome shotgun (WGS) entry which is preliminary data.</text>
</comment>
<evidence type="ECO:0000259" key="9">
    <source>
        <dbReference type="PROSITE" id="PS50928"/>
    </source>
</evidence>
<evidence type="ECO:0000313" key="11">
    <source>
        <dbReference type="Proteomes" id="UP000886893"/>
    </source>
</evidence>
<feature type="transmembrane region" description="Helical" evidence="8">
    <location>
        <begin position="840"/>
        <end position="865"/>
    </location>
</feature>
<dbReference type="AlphaFoldDB" id="A0A9D1K9X6"/>
<dbReference type="EMBL" id="DVKI01000152">
    <property type="protein sequence ID" value="HIT17697.1"/>
    <property type="molecule type" value="Genomic_DNA"/>
</dbReference>
<keyword evidence="6 8" id="KW-0472">Membrane</keyword>
<feature type="transmembrane region" description="Helical" evidence="8">
    <location>
        <begin position="709"/>
        <end position="731"/>
    </location>
</feature>
<evidence type="ECO:0000313" key="10">
    <source>
        <dbReference type="EMBL" id="HIT17697.1"/>
    </source>
</evidence>
<feature type="transmembrane region" description="Helical" evidence="8">
    <location>
        <begin position="633"/>
        <end position="659"/>
    </location>
</feature>